<gene>
    <name evidence="2" type="ORF">J6595_08975</name>
</gene>
<reference evidence="2 3" key="1">
    <citation type="submission" date="2021-04" db="EMBL/GenBank/DDBJ databases">
        <title>Whole genome sequence of Jiella sp. KSK16Y-1.</title>
        <authorList>
            <person name="Tuo L."/>
        </authorList>
    </citation>
    <scope>NUCLEOTIDE SEQUENCE [LARGE SCALE GENOMIC DNA]</scope>
    <source>
        <strain evidence="2 3">KSK16Y-1</strain>
    </source>
</reference>
<dbReference type="Proteomes" id="UP000678276">
    <property type="component" value="Unassembled WGS sequence"/>
</dbReference>
<feature type="compositionally biased region" description="Basic and acidic residues" evidence="1">
    <location>
        <begin position="178"/>
        <end position="187"/>
    </location>
</feature>
<sequence>MDAVSPLQMLLPIGPLPAEGRPIDYAASEEECARVAALLEVDRVASIEAELLARPFRRAGVRVSGRLIAVVVQKSVVSLEPVEQRIDEAFDATFLPPPRLPRGVDAAAGGEIFVDPEADDPPEPILGDRIDLGARLYETLALAVEPYPKRPGESFGTVVEDVPEADERPSPFAVLAKISKDRDDGRE</sequence>
<name>A0ABS4BIC6_9HYPH</name>
<evidence type="ECO:0000313" key="3">
    <source>
        <dbReference type="Proteomes" id="UP000678276"/>
    </source>
</evidence>
<proteinExistence type="predicted"/>
<evidence type="ECO:0000313" key="2">
    <source>
        <dbReference type="EMBL" id="MBP0615710.1"/>
    </source>
</evidence>
<dbReference type="EMBL" id="JAGJCF010000004">
    <property type="protein sequence ID" value="MBP0615710.1"/>
    <property type="molecule type" value="Genomic_DNA"/>
</dbReference>
<dbReference type="Pfam" id="PF02620">
    <property type="entry name" value="YceD"/>
    <property type="match status" value="1"/>
</dbReference>
<dbReference type="InterPro" id="IPR003772">
    <property type="entry name" value="YceD"/>
</dbReference>
<dbReference type="RefSeq" id="WP_209594111.1">
    <property type="nucleotide sequence ID" value="NZ_JAGJCF010000004.1"/>
</dbReference>
<accession>A0ABS4BIC6</accession>
<organism evidence="2 3">
    <name type="scientific">Jiella mangrovi</name>
    <dbReference type="NCBI Taxonomy" id="2821407"/>
    <lineage>
        <taxon>Bacteria</taxon>
        <taxon>Pseudomonadati</taxon>
        <taxon>Pseudomonadota</taxon>
        <taxon>Alphaproteobacteria</taxon>
        <taxon>Hyphomicrobiales</taxon>
        <taxon>Aurantimonadaceae</taxon>
        <taxon>Jiella</taxon>
    </lineage>
</organism>
<feature type="region of interest" description="Disordered" evidence="1">
    <location>
        <begin position="162"/>
        <end position="187"/>
    </location>
</feature>
<evidence type="ECO:0000256" key="1">
    <source>
        <dbReference type="SAM" id="MobiDB-lite"/>
    </source>
</evidence>
<protein>
    <submittedName>
        <fullName evidence="2">DUF177 domain-containing protein</fullName>
    </submittedName>
</protein>
<keyword evidence="3" id="KW-1185">Reference proteome</keyword>
<comment type="caution">
    <text evidence="2">The sequence shown here is derived from an EMBL/GenBank/DDBJ whole genome shotgun (WGS) entry which is preliminary data.</text>
</comment>